<comment type="caution">
    <text evidence="2">The sequence shown here is derived from an EMBL/GenBank/DDBJ whole genome shotgun (WGS) entry which is preliminary data.</text>
</comment>
<reference evidence="2 3" key="1">
    <citation type="submission" date="2018-08" db="EMBL/GenBank/DDBJ databases">
        <title>Henriciella mobilis sp. nov., isolated from seawater.</title>
        <authorList>
            <person name="Cheng H."/>
            <person name="Wu Y.-H."/>
            <person name="Xu X.-W."/>
            <person name="Guo L.-L."/>
        </authorList>
    </citation>
    <scope>NUCLEOTIDE SEQUENCE [LARGE SCALE GENOMIC DNA]</scope>
    <source>
        <strain evidence="2 3">JN25</strain>
    </source>
</reference>
<dbReference type="AlphaFoldDB" id="A0A399R9E5"/>
<dbReference type="EMBL" id="QWFX01000013">
    <property type="protein sequence ID" value="RIJ28028.1"/>
    <property type="molecule type" value="Genomic_DNA"/>
</dbReference>
<gene>
    <name evidence="2" type="ORF">D1223_11445</name>
</gene>
<dbReference type="Proteomes" id="UP000266385">
    <property type="component" value="Unassembled WGS sequence"/>
</dbReference>
<evidence type="ECO:0000259" key="1">
    <source>
        <dbReference type="Pfam" id="PF04028"/>
    </source>
</evidence>
<sequence>MKSLLRHPIVSSLLGYVIWSYMVLCARTIRWTVEGEAGFRDAWNADHGLIVAAWHSRVLLLPTIWSRVARKLPEKAYPTSMLISLSRDGEAVAKAIEHLGLDSVRGSSTHKRKRKDKGGVAAIAETSRRLRSASVVCITPDGPRGPAEQVQPGPVLLAQRTGAAIIPYALAVKPVWRLDTWDRFMIPIPFSKGAMVIGDPVLIEKGGDADAGRAATQAAMDATYERAQTLVGATGREDMT</sequence>
<feature type="domain" description="DUF374" evidence="1">
    <location>
        <begin position="75"/>
        <end position="147"/>
    </location>
</feature>
<accession>A0A399R9E5</accession>
<evidence type="ECO:0000313" key="3">
    <source>
        <dbReference type="Proteomes" id="UP000266385"/>
    </source>
</evidence>
<evidence type="ECO:0000313" key="2">
    <source>
        <dbReference type="EMBL" id="RIJ28028.1"/>
    </source>
</evidence>
<protein>
    <submittedName>
        <fullName evidence="2">DUF374 domain-containing protein</fullName>
    </submittedName>
</protein>
<organism evidence="2 3">
    <name type="scientific">Henriciella mobilis</name>
    <dbReference type="NCBI Taxonomy" id="2305467"/>
    <lineage>
        <taxon>Bacteria</taxon>
        <taxon>Pseudomonadati</taxon>
        <taxon>Pseudomonadota</taxon>
        <taxon>Alphaproteobacteria</taxon>
        <taxon>Hyphomonadales</taxon>
        <taxon>Hyphomonadaceae</taxon>
        <taxon>Henriciella</taxon>
    </lineage>
</organism>
<dbReference type="CDD" id="cd07983">
    <property type="entry name" value="LPLAT_DUF374-like"/>
    <property type="match status" value="1"/>
</dbReference>
<dbReference type="SUPFAM" id="SSF69593">
    <property type="entry name" value="Glycerol-3-phosphate (1)-acyltransferase"/>
    <property type="match status" value="1"/>
</dbReference>
<proteinExistence type="predicted"/>
<dbReference type="Pfam" id="PF04028">
    <property type="entry name" value="DUF374"/>
    <property type="match status" value="1"/>
</dbReference>
<name>A0A399R9E5_9PROT</name>
<dbReference type="OrthoDB" id="9810508at2"/>
<dbReference type="InterPro" id="IPR007172">
    <property type="entry name" value="DUF374"/>
</dbReference>
<dbReference type="RefSeq" id="WP_119376564.1">
    <property type="nucleotide sequence ID" value="NZ_QWFX01000013.1"/>
</dbReference>
<keyword evidence="3" id="KW-1185">Reference proteome</keyword>